<proteinExistence type="predicted"/>
<gene>
    <name evidence="1" type="ORF">APUU_51306A</name>
</gene>
<dbReference type="OrthoDB" id="76567at2759"/>
<keyword evidence="2" id="KW-1185">Reference proteome</keyword>
<dbReference type="KEGG" id="apuu:APUU_51306A"/>
<organism evidence="1 2">
    <name type="scientific">Aspergillus puulaauensis</name>
    <dbReference type="NCBI Taxonomy" id="1220207"/>
    <lineage>
        <taxon>Eukaryota</taxon>
        <taxon>Fungi</taxon>
        <taxon>Dikarya</taxon>
        <taxon>Ascomycota</taxon>
        <taxon>Pezizomycotina</taxon>
        <taxon>Eurotiomycetes</taxon>
        <taxon>Eurotiomycetidae</taxon>
        <taxon>Eurotiales</taxon>
        <taxon>Aspergillaceae</taxon>
        <taxon>Aspergillus</taxon>
    </lineage>
</organism>
<dbReference type="AlphaFoldDB" id="A0A7R7XRU7"/>
<reference evidence="1" key="2">
    <citation type="submission" date="2021-02" db="EMBL/GenBank/DDBJ databases">
        <title>Aspergillus puulaauensis MK2 genome sequence.</title>
        <authorList>
            <person name="Futagami T."/>
            <person name="Mori K."/>
            <person name="Kadooka C."/>
            <person name="Tanaka T."/>
        </authorList>
    </citation>
    <scope>NUCLEOTIDE SEQUENCE</scope>
    <source>
        <strain evidence="1">MK2</strain>
    </source>
</reference>
<dbReference type="RefSeq" id="XP_041558789.1">
    <property type="nucleotide sequence ID" value="XM_041706400.1"/>
</dbReference>
<name>A0A7R7XRU7_9EURO</name>
<evidence type="ECO:0000313" key="1">
    <source>
        <dbReference type="EMBL" id="BCS26595.1"/>
    </source>
</evidence>
<reference evidence="1" key="1">
    <citation type="submission" date="2021-01" db="EMBL/GenBank/DDBJ databases">
        <authorList>
            <consortium name="Aspergillus puulaauensis MK2 genome sequencing consortium"/>
            <person name="Kazuki M."/>
            <person name="Futagami T."/>
        </authorList>
    </citation>
    <scope>NUCLEOTIDE SEQUENCE</scope>
    <source>
        <strain evidence="1">MK2</strain>
    </source>
</reference>
<dbReference type="EMBL" id="AP024447">
    <property type="protein sequence ID" value="BCS26595.1"/>
    <property type="molecule type" value="Genomic_DNA"/>
</dbReference>
<accession>A0A7R7XRU7</accession>
<dbReference type="GeneID" id="64976600"/>
<protein>
    <submittedName>
        <fullName evidence="1">Uncharacterized protein</fullName>
    </submittedName>
</protein>
<sequence>MATKSALLSVAAGFVAEVQQMLEESHNSEIQMHVYPNMEPEMSKIAVMSLLRNSVIKSRCLRVNYNSVTKELALVASCNVFNTLFRWIRFEIRSSFLSETLTLEEMGELEVKCGATLAGFTAPYQDSAKAPDVSIRPKRMGFPTIVIQTGWSEALPMLMADKELWITGAPQTTKLVLLVVWKRLVDNKLEAALLAFRPGKPRETYSIFPATGAGSAADDILISRNELFGDAIPANSNPRAIFTLSIARLRNVAEGQIRANGYIPVGP</sequence>
<dbReference type="Proteomes" id="UP000654913">
    <property type="component" value="Chromosome 5"/>
</dbReference>
<evidence type="ECO:0000313" key="2">
    <source>
        <dbReference type="Proteomes" id="UP000654913"/>
    </source>
</evidence>